<reference evidence="7" key="1">
    <citation type="submission" date="2017-08" db="EMBL/GenBank/DDBJ databases">
        <title>A dynamic microbial community with high functional redundancy inhabits the cold, oxic subseafloor aquifer.</title>
        <authorList>
            <person name="Tully B.J."/>
            <person name="Wheat C.G."/>
            <person name="Glazer B.T."/>
            <person name="Huber J.A."/>
        </authorList>
    </citation>
    <scope>NUCLEOTIDE SEQUENCE [LARGE SCALE GENOMIC DNA]</scope>
</reference>
<evidence type="ECO:0000256" key="3">
    <source>
        <dbReference type="ARBA" id="ARBA00022989"/>
    </source>
</evidence>
<dbReference type="InterPro" id="IPR001171">
    <property type="entry name" value="ERG24_DHCR-like"/>
</dbReference>
<dbReference type="GO" id="GO:0016628">
    <property type="term" value="F:oxidoreductase activity, acting on the CH-CH group of donors, NAD or NADP as acceptor"/>
    <property type="evidence" value="ECO:0007669"/>
    <property type="project" value="InterPro"/>
</dbReference>
<sequence length="200" mass="22524">MLKIGEILFKYRDYTPVPWIIMMGIFAQADRNSLMAGAVLMVIGELVRVHGVAFIGGVSRTRTFSTGQKVITGGPFARVRNPLYVGNLLLSTGLVVSSNVNMGLTPYDAIYFTAFFVLFFFLQYIPIVKWEESNLKKVFGKEFEDYLKSVPPWIPKLFVQASGPQIKGDYGKAIKSEKNTLRATVTIMVLVLWRSGYFQM</sequence>
<keyword evidence="4 5" id="KW-0472">Membrane</keyword>
<dbReference type="PANTHER" id="PTHR12714">
    <property type="entry name" value="PROTEIN-S ISOPRENYLCYSTEINE O-METHYLTRANSFERASE"/>
    <property type="match status" value="1"/>
</dbReference>
<evidence type="ECO:0000256" key="5">
    <source>
        <dbReference type="SAM" id="Phobius"/>
    </source>
</evidence>
<comment type="caution">
    <text evidence="6">The sequence shown here is derived from an EMBL/GenBank/DDBJ whole genome shotgun (WGS) entry which is preliminary data.</text>
</comment>
<organism evidence="6 7">
    <name type="scientific">SAR324 cluster bacterium</name>
    <dbReference type="NCBI Taxonomy" id="2024889"/>
    <lineage>
        <taxon>Bacteria</taxon>
        <taxon>Deltaproteobacteria</taxon>
        <taxon>SAR324 cluster</taxon>
    </lineage>
</organism>
<dbReference type="GO" id="GO:0008168">
    <property type="term" value="F:methyltransferase activity"/>
    <property type="evidence" value="ECO:0007669"/>
    <property type="project" value="UniProtKB-KW"/>
</dbReference>
<dbReference type="Proteomes" id="UP000218113">
    <property type="component" value="Unassembled WGS sequence"/>
</dbReference>
<accession>A0A2A4T4K9</accession>
<dbReference type="EMBL" id="NVSR01000037">
    <property type="protein sequence ID" value="PCI28271.1"/>
    <property type="molecule type" value="Genomic_DNA"/>
</dbReference>
<dbReference type="GO" id="GO:0032259">
    <property type="term" value="P:methylation"/>
    <property type="evidence" value="ECO:0007669"/>
    <property type="project" value="UniProtKB-KW"/>
</dbReference>
<gene>
    <name evidence="6" type="ORF">COB67_06745</name>
</gene>
<keyword evidence="2 5" id="KW-0812">Transmembrane</keyword>
<dbReference type="Gene3D" id="1.20.120.1630">
    <property type="match status" value="1"/>
</dbReference>
<evidence type="ECO:0000256" key="4">
    <source>
        <dbReference type="ARBA" id="ARBA00023136"/>
    </source>
</evidence>
<keyword evidence="6" id="KW-0489">Methyltransferase</keyword>
<dbReference type="PANTHER" id="PTHR12714:SF9">
    <property type="entry name" value="PROTEIN-S-ISOPRENYLCYSTEINE O-METHYLTRANSFERASE"/>
    <property type="match status" value="1"/>
</dbReference>
<evidence type="ECO:0000256" key="1">
    <source>
        <dbReference type="ARBA" id="ARBA00004141"/>
    </source>
</evidence>
<keyword evidence="6" id="KW-0808">Transferase</keyword>
<dbReference type="AlphaFoldDB" id="A0A2A4T4K9"/>
<keyword evidence="3 5" id="KW-1133">Transmembrane helix</keyword>
<proteinExistence type="predicted"/>
<evidence type="ECO:0000313" key="6">
    <source>
        <dbReference type="EMBL" id="PCI28271.1"/>
    </source>
</evidence>
<dbReference type="Pfam" id="PF01222">
    <property type="entry name" value="ERG4_ERG24"/>
    <property type="match status" value="1"/>
</dbReference>
<evidence type="ECO:0000256" key="2">
    <source>
        <dbReference type="ARBA" id="ARBA00022692"/>
    </source>
</evidence>
<name>A0A2A4T4K9_9DELT</name>
<feature type="transmembrane region" description="Helical" evidence="5">
    <location>
        <begin position="79"/>
        <end position="97"/>
    </location>
</feature>
<protein>
    <submittedName>
        <fullName evidence="6">Protein-S-isoprenylcysteine methyltransferase</fullName>
    </submittedName>
</protein>
<comment type="subcellular location">
    <subcellularLocation>
        <location evidence="1">Membrane</location>
        <topology evidence="1">Multi-pass membrane protein</topology>
    </subcellularLocation>
</comment>
<feature type="transmembrane region" description="Helical" evidence="5">
    <location>
        <begin position="109"/>
        <end position="127"/>
    </location>
</feature>
<evidence type="ECO:0000313" key="7">
    <source>
        <dbReference type="Proteomes" id="UP000218113"/>
    </source>
</evidence>
<dbReference type="GO" id="GO:0016020">
    <property type="term" value="C:membrane"/>
    <property type="evidence" value="ECO:0007669"/>
    <property type="project" value="UniProtKB-SubCell"/>
</dbReference>
<dbReference type="GO" id="GO:0016126">
    <property type="term" value="P:sterol biosynthetic process"/>
    <property type="evidence" value="ECO:0007669"/>
    <property type="project" value="InterPro"/>
</dbReference>